<dbReference type="Pfam" id="PF08843">
    <property type="entry name" value="AbiEii"/>
    <property type="match status" value="2"/>
</dbReference>
<comment type="caution">
    <text evidence="1">The sequence shown here is derived from an EMBL/GenBank/DDBJ whole genome shotgun (WGS) entry which is preliminary data.</text>
</comment>
<evidence type="ECO:0008006" key="2">
    <source>
        <dbReference type="Google" id="ProtNLM"/>
    </source>
</evidence>
<name>A0A7C4RUG0_9BACT</name>
<proteinExistence type="predicted"/>
<protein>
    <recommendedName>
        <fullName evidence="2">Nucleotidyl transferase AbiEii/AbiGii toxin family protein</fullName>
    </recommendedName>
</protein>
<dbReference type="InterPro" id="IPR014942">
    <property type="entry name" value="AbiEii"/>
</dbReference>
<gene>
    <name evidence="1" type="ORF">ENS29_15670</name>
</gene>
<sequence>MFTEVLSPETLKAVRFIAPKIPGFYLAGGTGLALQIGHRLSNDLDFFTPNDIIPEHLIDAIRPTRILLVQKGTLHCEWNHVKLSFLQYAPALLRPPIPWEGTKLAHTDDLAAEKLKAIAQRGAKKDFFDLYALSKMGYDIETICQLFWKRFSDYGANAYHVIKSLIFFEDAEQEPDPVVRWSDPDFTWQEVKRHFVNHLNAFERHLVRLSSR</sequence>
<organism evidence="1">
    <name type="scientific">Desulfatirhabdium butyrativorans</name>
    <dbReference type="NCBI Taxonomy" id="340467"/>
    <lineage>
        <taxon>Bacteria</taxon>
        <taxon>Pseudomonadati</taxon>
        <taxon>Thermodesulfobacteriota</taxon>
        <taxon>Desulfobacteria</taxon>
        <taxon>Desulfobacterales</taxon>
        <taxon>Desulfatirhabdiaceae</taxon>
        <taxon>Desulfatirhabdium</taxon>
    </lineage>
</organism>
<dbReference type="AlphaFoldDB" id="A0A7C4RUG0"/>
<reference evidence="1" key="1">
    <citation type="journal article" date="2020" name="mSystems">
        <title>Genome- and Community-Level Interaction Insights into Carbon Utilization and Element Cycling Functions of Hydrothermarchaeota in Hydrothermal Sediment.</title>
        <authorList>
            <person name="Zhou Z."/>
            <person name="Liu Y."/>
            <person name="Xu W."/>
            <person name="Pan J."/>
            <person name="Luo Z.H."/>
            <person name="Li M."/>
        </authorList>
    </citation>
    <scope>NUCLEOTIDE SEQUENCE [LARGE SCALE GENOMIC DNA]</scope>
    <source>
        <strain evidence="1">SpSt-477</strain>
    </source>
</reference>
<accession>A0A7C4RUG0</accession>
<dbReference type="EMBL" id="DSUH01000361">
    <property type="protein sequence ID" value="HGU34263.1"/>
    <property type="molecule type" value="Genomic_DNA"/>
</dbReference>
<evidence type="ECO:0000313" key="1">
    <source>
        <dbReference type="EMBL" id="HGU34263.1"/>
    </source>
</evidence>